<evidence type="ECO:0000313" key="2">
    <source>
        <dbReference type="Proteomes" id="UP000003163"/>
    </source>
</evidence>
<proteinExistence type="predicted"/>
<dbReference type="HOGENOM" id="CLU_615422_0_0_1"/>
<dbReference type="EMBL" id="AFBI03000002">
    <property type="protein sequence ID" value="EJW03253.1"/>
    <property type="molecule type" value="Genomic_DNA"/>
</dbReference>
<evidence type="ECO:0000313" key="1">
    <source>
        <dbReference type="EMBL" id="EJW03253.1"/>
    </source>
</evidence>
<gene>
    <name evidence="1" type="ORF">EDEG_00233</name>
</gene>
<protein>
    <submittedName>
        <fullName evidence="1">Uncharacterized protein</fullName>
    </submittedName>
</protein>
<dbReference type="Proteomes" id="UP000003163">
    <property type="component" value="Unassembled WGS sequence"/>
</dbReference>
<dbReference type="SUPFAM" id="SSF50978">
    <property type="entry name" value="WD40 repeat-like"/>
    <property type="match status" value="1"/>
</dbReference>
<reference evidence="1 2" key="1">
    <citation type="submission" date="2011-08" db="EMBL/GenBank/DDBJ databases">
        <authorList>
            <person name="Liu Z.J."/>
            <person name="Shi F.L."/>
            <person name="Lu J.Q."/>
            <person name="Li M."/>
            <person name="Wang Z.L."/>
        </authorList>
    </citation>
    <scope>NUCLEOTIDE SEQUENCE [LARGE SCALE GENOMIC DNA]</scope>
    <source>
        <strain evidence="1 2">USNM 41457</strain>
    </source>
</reference>
<comment type="caution">
    <text evidence="1">The sequence shown here is derived from an EMBL/GenBank/DDBJ whole genome shotgun (WGS) entry which is preliminary data.</text>
</comment>
<dbReference type="InParanoid" id="J8ZUA4"/>
<name>J8ZUA4_EDHAE</name>
<accession>J8ZUA4</accession>
<keyword evidence="2" id="KW-1185">Reference proteome</keyword>
<reference evidence="2" key="2">
    <citation type="submission" date="2015-07" db="EMBL/GenBank/DDBJ databases">
        <title>Contrasting host-pathogen interactions and genome evolution in two generalist and specialist microsporidian pathogens of mosquitoes.</title>
        <authorList>
            <consortium name="The Broad Institute Genomics Platform"/>
            <consortium name="The Broad Institute Genome Sequencing Center for Infectious Disease"/>
            <person name="Cuomo C.A."/>
            <person name="Sanscrainte N.D."/>
            <person name="Goldberg J.M."/>
            <person name="Heiman D."/>
            <person name="Young S."/>
            <person name="Zeng Q."/>
            <person name="Becnel J.J."/>
            <person name="Birren B.W."/>
        </authorList>
    </citation>
    <scope>NUCLEOTIDE SEQUENCE [LARGE SCALE GENOMIC DNA]</scope>
    <source>
        <strain evidence="2">USNM 41457</strain>
    </source>
</reference>
<dbReference type="AlphaFoldDB" id="J8ZUA4"/>
<dbReference type="InterPro" id="IPR036322">
    <property type="entry name" value="WD40_repeat_dom_sf"/>
</dbReference>
<sequence>MLYYYTEKTLFALSLENLEEKELLKTKNCDFISVSSEIVAFSSKNTLYIFNIKDSTLKTYNHHSSPIKHIFIDEFDRCVYSADKCGKIQMIHLFMERRQYISNFEGKIIKIESSNDRLFILTNTTLIFYDKCTGKILKYLHNIVSNFKYVGMIDENSFECKIIDKGIIPDNFREIKFVYKPIINNLRNSTLNHVFYKDTKIYFFEHKTRELAKVFDLKFHILKAFSQNDNLFLIKQTNKSKKDYSNNTIITFKISNLEARKLTETPITIPFNHIKNIYLYNNENLVIFCVSKILMLGFSGLLQKIVTNNRPAIFHQNNIFTIQKSLILKNDHRFLKLKNTLNIYCYKNLIYVTNPKELAVFEIDTQKLLFKNNIKPFLIFCIDQFSIFCIKKENGYIFRKYVWLENKLLFDVETKIILNTPGRIIDLNLYEDTQAKLHNIVWNDE</sequence>
<dbReference type="VEuPathDB" id="MicrosporidiaDB:EDEG_00233"/>
<organism evidence="1 2">
    <name type="scientific">Edhazardia aedis (strain USNM 41457)</name>
    <name type="common">Microsporidian parasite</name>
    <dbReference type="NCBI Taxonomy" id="1003232"/>
    <lineage>
        <taxon>Eukaryota</taxon>
        <taxon>Fungi</taxon>
        <taxon>Fungi incertae sedis</taxon>
        <taxon>Microsporidia</taxon>
        <taxon>Edhazardia</taxon>
    </lineage>
</organism>